<comment type="caution">
    <text evidence="3">The sequence shown here is derived from an EMBL/GenBank/DDBJ whole genome shotgun (WGS) entry which is preliminary data.</text>
</comment>
<sequence>MGKAKQPYQTDGYNGGCRLAELHGVLRRLVMVRRLKREVLGQLPPKRRQVVRLPHPPRDRWPGGKTSLDALDLEEDELQALPDSSHPAHRTAP</sequence>
<gene>
    <name evidence="3" type="ORF">HaLaN_23541</name>
</gene>
<organism evidence="3 4">
    <name type="scientific">Haematococcus lacustris</name>
    <name type="common">Green alga</name>
    <name type="synonym">Haematococcus pluvialis</name>
    <dbReference type="NCBI Taxonomy" id="44745"/>
    <lineage>
        <taxon>Eukaryota</taxon>
        <taxon>Viridiplantae</taxon>
        <taxon>Chlorophyta</taxon>
        <taxon>core chlorophytes</taxon>
        <taxon>Chlorophyceae</taxon>
        <taxon>CS clade</taxon>
        <taxon>Chlamydomonadales</taxon>
        <taxon>Haematococcaceae</taxon>
        <taxon>Haematococcus</taxon>
    </lineage>
</organism>
<dbReference type="GO" id="GO:0004520">
    <property type="term" value="F:DNA endonuclease activity"/>
    <property type="evidence" value="ECO:0007669"/>
    <property type="project" value="TreeGrafter"/>
</dbReference>
<dbReference type="GO" id="GO:0016787">
    <property type="term" value="F:hydrolase activity"/>
    <property type="evidence" value="ECO:0007669"/>
    <property type="project" value="UniProtKB-KW"/>
</dbReference>
<dbReference type="AlphaFoldDB" id="A0A699ZRY0"/>
<evidence type="ECO:0000256" key="2">
    <source>
        <dbReference type="SAM" id="MobiDB-lite"/>
    </source>
</evidence>
<name>A0A699ZRY0_HAELA</name>
<dbReference type="GO" id="GO:0004386">
    <property type="term" value="F:helicase activity"/>
    <property type="evidence" value="ECO:0007669"/>
    <property type="project" value="UniProtKB-KW"/>
</dbReference>
<dbReference type="GO" id="GO:0005524">
    <property type="term" value="F:ATP binding"/>
    <property type="evidence" value="ECO:0007669"/>
    <property type="project" value="UniProtKB-KW"/>
</dbReference>
<dbReference type="PANTHER" id="PTHR45766">
    <property type="entry name" value="DNA ANNEALING HELICASE AND ENDONUCLEASE ZRANB3 FAMILY MEMBER"/>
    <property type="match status" value="1"/>
</dbReference>
<dbReference type="GO" id="GO:0031297">
    <property type="term" value="P:replication fork processing"/>
    <property type="evidence" value="ECO:0007669"/>
    <property type="project" value="TreeGrafter"/>
</dbReference>
<keyword evidence="1" id="KW-0378">Hydrolase</keyword>
<keyword evidence="4" id="KW-1185">Reference proteome</keyword>
<evidence type="ECO:0000256" key="1">
    <source>
        <dbReference type="ARBA" id="ARBA00022801"/>
    </source>
</evidence>
<evidence type="ECO:0000313" key="3">
    <source>
        <dbReference type="EMBL" id="GFH25557.1"/>
    </source>
</evidence>
<keyword evidence="3" id="KW-0547">Nucleotide-binding</keyword>
<dbReference type="Proteomes" id="UP000485058">
    <property type="component" value="Unassembled WGS sequence"/>
</dbReference>
<dbReference type="GO" id="GO:0006281">
    <property type="term" value="P:DNA repair"/>
    <property type="evidence" value="ECO:0007669"/>
    <property type="project" value="TreeGrafter"/>
</dbReference>
<keyword evidence="3" id="KW-0347">Helicase</keyword>
<proteinExistence type="predicted"/>
<accession>A0A699ZRY0</accession>
<evidence type="ECO:0000313" key="4">
    <source>
        <dbReference type="Proteomes" id="UP000485058"/>
    </source>
</evidence>
<dbReference type="GO" id="GO:0043596">
    <property type="term" value="C:nuclear replication fork"/>
    <property type="evidence" value="ECO:0007669"/>
    <property type="project" value="TreeGrafter"/>
</dbReference>
<keyword evidence="3" id="KW-0067">ATP-binding</keyword>
<dbReference type="EMBL" id="BLLF01002847">
    <property type="protein sequence ID" value="GFH25557.1"/>
    <property type="molecule type" value="Genomic_DNA"/>
</dbReference>
<feature type="non-terminal residue" evidence="3">
    <location>
        <position position="93"/>
    </location>
</feature>
<reference evidence="3 4" key="1">
    <citation type="submission" date="2020-02" db="EMBL/GenBank/DDBJ databases">
        <title>Draft genome sequence of Haematococcus lacustris strain NIES-144.</title>
        <authorList>
            <person name="Morimoto D."/>
            <person name="Nakagawa S."/>
            <person name="Yoshida T."/>
            <person name="Sawayama S."/>
        </authorList>
    </citation>
    <scope>NUCLEOTIDE SEQUENCE [LARGE SCALE GENOMIC DNA]</scope>
    <source>
        <strain evidence="3 4">NIES-144</strain>
    </source>
</reference>
<feature type="region of interest" description="Disordered" evidence="2">
    <location>
        <begin position="48"/>
        <end position="93"/>
    </location>
</feature>
<dbReference type="PANTHER" id="PTHR45766:SF5">
    <property type="entry name" value="SNF2 DOMAIN-CONTAINING PROTEIN _ HELICASE DOMAIN-CONTAINING PROTEIN _ HNH ENDONUCLEASE DOMAIN-CONTAINING PROTEIN"/>
    <property type="match status" value="1"/>
</dbReference>
<protein>
    <submittedName>
        <fullName evidence="3">Helicase ATP-binding domain-containing protein</fullName>
    </submittedName>
</protein>